<dbReference type="PROSITE" id="PS51257">
    <property type="entry name" value="PROKAR_LIPOPROTEIN"/>
    <property type="match status" value="1"/>
</dbReference>
<evidence type="ECO:0000313" key="4">
    <source>
        <dbReference type="Proteomes" id="UP000886876"/>
    </source>
</evidence>
<proteinExistence type="predicted"/>
<feature type="transmembrane region" description="Helical" evidence="1">
    <location>
        <begin position="62"/>
        <end position="82"/>
    </location>
</feature>
<feature type="non-terminal residue" evidence="3">
    <location>
        <position position="93"/>
    </location>
</feature>
<reference evidence="3" key="1">
    <citation type="submission" date="2020-10" db="EMBL/GenBank/DDBJ databases">
        <authorList>
            <person name="Gilroy R."/>
        </authorList>
    </citation>
    <scope>NUCLEOTIDE SEQUENCE</scope>
    <source>
        <strain evidence="3">ChiHecec3B27-6122</strain>
    </source>
</reference>
<evidence type="ECO:0000313" key="3">
    <source>
        <dbReference type="EMBL" id="HIS97891.1"/>
    </source>
</evidence>
<accession>A0A9D1G677</accession>
<feature type="signal peptide" evidence="2">
    <location>
        <begin position="1"/>
        <end position="24"/>
    </location>
</feature>
<keyword evidence="2" id="KW-0732">Signal</keyword>
<dbReference type="EMBL" id="DVJS01000197">
    <property type="protein sequence ID" value="HIS97891.1"/>
    <property type="molecule type" value="Genomic_DNA"/>
</dbReference>
<feature type="chain" id="PRO_5039248983" evidence="2">
    <location>
        <begin position="25"/>
        <end position="93"/>
    </location>
</feature>
<evidence type="ECO:0000256" key="2">
    <source>
        <dbReference type="SAM" id="SignalP"/>
    </source>
</evidence>
<name>A0A9D1G677_9FIRM</name>
<comment type="caution">
    <text evidence="3">The sequence shown here is derived from an EMBL/GenBank/DDBJ whole genome shotgun (WGS) entry which is preliminary data.</text>
</comment>
<dbReference type="Proteomes" id="UP000886876">
    <property type="component" value="Unassembled WGS sequence"/>
</dbReference>
<dbReference type="AlphaFoldDB" id="A0A9D1G677"/>
<evidence type="ECO:0000256" key="1">
    <source>
        <dbReference type="SAM" id="Phobius"/>
    </source>
</evidence>
<keyword evidence="1" id="KW-0472">Membrane</keyword>
<sequence length="93" mass="9937">MNGDRKTVLSPARCLILCAAAALAGCAVYLFSVSQAESALGRLWFPFAQIQAVTAGADGRTPQSVCLVLAALPVFGFLAQLLRQRFRPEDLLL</sequence>
<keyword evidence="1" id="KW-0812">Transmembrane</keyword>
<protein>
    <submittedName>
        <fullName evidence="3">Uncharacterized protein</fullName>
    </submittedName>
</protein>
<reference evidence="3" key="2">
    <citation type="journal article" date="2021" name="PeerJ">
        <title>Extensive microbial diversity within the chicken gut microbiome revealed by metagenomics and culture.</title>
        <authorList>
            <person name="Gilroy R."/>
            <person name="Ravi A."/>
            <person name="Getino M."/>
            <person name="Pursley I."/>
            <person name="Horton D.L."/>
            <person name="Alikhan N.F."/>
            <person name="Baker D."/>
            <person name="Gharbi K."/>
            <person name="Hall N."/>
            <person name="Watson M."/>
            <person name="Adriaenssens E.M."/>
            <person name="Foster-Nyarko E."/>
            <person name="Jarju S."/>
            <person name="Secka A."/>
            <person name="Antonio M."/>
            <person name="Oren A."/>
            <person name="Chaudhuri R.R."/>
            <person name="La Ragione R."/>
            <person name="Hildebrand F."/>
            <person name="Pallen M.J."/>
        </authorList>
    </citation>
    <scope>NUCLEOTIDE SEQUENCE</scope>
    <source>
        <strain evidence="3">ChiHecec3B27-6122</strain>
    </source>
</reference>
<organism evidence="3 4">
    <name type="scientific">Candidatus Scatomorpha pullistercoris</name>
    <dbReference type="NCBI Taxonomy" id="2840929"/>
    <lineage>
        <taxon>Bacteria</taxon>
        <taxon>Bacillati</taxon>
        <taxon>Bacillota</taxon>
        <taxon>Clostridia</taxon>
        <taxon>Eubacteriales</taxon>
        <taxon>Candidatus Scatomorpha</taxon>
    </lineage>
</organism>
<keyword evidence="1" id="KW-1133">Transmembrane helix</keyword>
<gene>
    <name evidence="3" type="ORF">IAD42_07955</name>
</gene>